<organism evidence="2 3">
    <name type="scientific">Psychrobacter nivimaris</name>
    <dbReference type="NCBI Taxonomy" id="281738"/>
    <lineage>
        <taxon>Bacteria</taxon>
        <taxon>Pseudomonadati</taxon>
        <taxon>Pseudomonadota</taxon>
        <taxon>Gammaproteobacteria</taxon>
        <taxon>Moraxellales</taxon>
        <taxon>Moraxellaceae</taxon>
        <taxon>Psychrobacter</taxon>
    </lineage>
</organism>
<accession>A0A6N7BXY4</accession>
<dbReference type="Pfam" id="PF03929">
    <property type="entry name" value="PepSY_TM"/>
    <property type="match status" value="1"/>
</dbReference>
<name>A0A6N7BXY4_9GAMM</name>
<feature type="transmembrane region" description="Helical" evidence="1">
    <location>
        <begin position="457"/>
        <end position="490"/>
    </location>
</feature>
<feature type="transmembrane region" description="Helical" evidence="1">
    <location>
        <begin position="149"/>
        <end position="169"/>
    </location>
</feature>
<keyword evidence="1" id="KW-1133">Transmembrane helix</keyword>
<evidence type="ECO:0000313" key="2">
    <source>
        <dbReference type="EMBL" id="KAF0567843.1"/>
    </source>
</evidence>
<reference evidence="2 3" key="1">
    <citation type="submission" date="2019-09" db="EMBL/GenBank/DDBJ databases">
        <title>Draft genome sequence of Psychrobacter nivimaris LAMA 639, in search for biotechnological relevant genes.</title>
        <authorList>
            <person name="Lima A.O.S."/>
            <person name="Staloch B.E.K."/>
            <person name="Freitas R.C."/>
            <person name="Niero H."/>
            <person name="Silva M.A.C."/>
        </authorList>
    </citation>
    <scope>NUCLEOTIDE SEQUENCE [LARGE SCALE GENOMIC DNA]</scope>
    <source>
        <strain evidence="2 3">LAMA 639</strain>
    </source>
</reference>
<evidence type="ECO:0000256" key="1">
    <source>
        <dbReference type="SAM" id="Phobius"/>
    </source>
</evidence>
<gene>
    <name evidence="2" type="ORF">FQV37_1707</name>
</gene>
<feature type="transmembrane region" description="Helical" evidence="1">
    <location>
        <begin position="411"/>
        <end position="432"/>
    </location>
</feature>
<dbReference type="PANTHER" id="PTHR34219">
    <property type="entry name" value="IRON-REGULATED INNER MEMBRANE PROTEIN-RELATED"/>
    <property type="match status" value="1"/>
</dbReference>
<keyword evidence="1" id="KW-0812">Transmembrane</keyword>
<dbReference type="Proteomes" id="UP000471465">
    <property type="component" value="Unassembled WGS sequence"/>
</dbReference>
<sequence>MDTPSNQSTNNQRYFTVWRWHFYAGIFVAPFLVVLAITALGMLFMSNTAGRDNDRLTVIVPESAVQAPVSTQAKNALSTLPDSTLVKYIAPRDTDTVALFQIKSADHDNMVAVNPYTADIVASRPANSNLYYTFDSIHSDLLLGKFGDYLLETAASLTILMILSGWYLWWQKRKSVKAMLIPSERVTNKKKRSFIRTIHATLGSWISVLLLFFCISGMAWAGVWGERVVQAWSQFPAGKWGVAPVPVSIDHSQHAAMQESTPAPHVHGAAASEAHTEAPTHGSALNSGDTKEVPWVLELTPMPVSGTTMGKDGIASNVPIMIDTVDRYAREIGFVGRYQLNLPQGSTGVWTISQDSMSYDMKSPIADRTVHIDRYSGNVLADIHFDDYNAFGKFMAAGIALHMGTLGWWSVLANVLFCLAVIAICVSGYIMWWQRRPRQASNNVGLNPPARGLNVSVWWPLAIPLLVVAIIFPTAIIAIIAIALLDFLVISRVGFLQKWLK</sequence>
<keyword evidence="1" id="KW-0472">Membrane</keyword>
<feature type="transmembrane region" description="Helical" evidence="1">
    <location>
        <begin position="20"/>
        <end position="45"/>
    </location>
</feature>
<proteinExistence type="predicted"/>
<feature type="transmembrane region" description="Helical" evidence="1">
    <location>
        <begin position="202"/>
        <end position="224"/>
    </location>
</feature>
<keyword evidence="3" id="KW-1185">Reference proteome</keyword>
<protein>
    <submittedName>
        <fullName evidence="2">Putative iron-regulated membrane protein, Iron-uptake factor PiuB</fullName>
    </submittedName>
</protein>
<dbReference type="PANTHER" id="PTHR34219:SF1">
    <property type="entry name" value="PEPSY DOMAIN-CONTAINING PROTEIN"/>
    <property type="match status" value="1"/>
</dbReference>
<dbReference type="EMBL" id="VZIZ01000033">
    <property type="protein sequence ID" value="KAF0567843.1"/>
    <property type="molecule type" value="Genomic_DNA"/>
</dbReference>
<comment type="caution">
    <text evidence="2">The sequence shown here is derived from an EMBL/GenBank/DDBJ whole genome shotgun (WGS) entry which is preliminary data.</text>
</comment>
<dbReference type="InterPro" id="IPR005625">
    <property type="entry name" value="PepSY-ass_TM"/>
</dbReference>
<dbReference type="RefSeq" id="WP_160023153.1">
    <property type="nucleotide sequence ID" value="NZ_VZIZ01000033.1"/>
</dbReference>
<dbReference type="AlphaFoldDB" id="A0A6N7BXY4"/>
<evidence type="ECO:0000313" key="3">
    <source>
        <dbReference type="Proteomes" id="UP000471465"/>
    </source>
</evidence>